<protein>
    <submittedName>
        <fullName evidence="2">Uncharacterized protein</fullName>
    </submittedName>
</protein>
<accession>A0A2L0HN55</accession>
<reference evidence="2 3" key="1">
    <citation type="submission" date="2018-01" db="EMBL/GenBank/DDBJ databases">
        <authorList>
            <person name="Aull H.G."/>
            <person name="Gentile G.M."/>
            <person name="Garlena R.A."/>
            <person name="Russell D.A."/>
            <person name="Pope W.H."/>
            <person name="Jacobs-Sera D."/>
            <person name="Hatfull G.F."/>
        </authorList>
    </citation>
    <scope>NUCLEOTIDE SEQUENCE [LARGE SCALE GENOMIC DNA]</scope>
</reference>
<name>A0A2L0HN55_9CAUD</name>
<proteinExistence type="predicted"/>
<dbReference type="EMBL" id="MG839024">
    <property type="protein sequence ID" value="AUX83157.1"/>
    <property type="molecule type" value="Genomic_DNA"/>
</dbReference>
<organism evidence="2 3">
    <name type="scientific">Microbacterium phage Peppino</name>
    <dbReference type="NCBI Taxonomy" id="2079589"/>
    <lineage>
        <taxon>Viruses</taxon>
        <taxon>Duplodnaviria</taxon>
        <taxon>Heunggongvirae</taxon>
        <taxon>Uroviricota</taxon>
        <taxon>Caudoviricetes</taxon>
        <taxon>Ilzatvirus</taxon>
        <taxon>Ilzatvirus hamlet</taxon>
    </lineage>
</organism>
<gene>
    <name evidence="2" type="primary">7</name>
    <name evidence="2" type="ORF">PBI_PEPPINO_7</name>
</gene>
<feature type="region of interest" description="Disordered" evidence="1">
    <location>
        <begin position="70"/>
        <end position="90"/>
    </location>
</feature>
<evidence type="ECO:0000313" key="2">
    <source>
        <dbReference type="EMBL" id="AUX83157.1"/>
    </source>
</evidence>
<dbReference type="Proteomes" id="UP000241746">
    <property type="component" value="Genome"/>
</dbReference>
<feature type="compositionally biased region" description="Basic and acidic residues" evidence="1">
    <location>
        <begin position="27"/>
        <end position="45"/>
    </location>
</feature>
<feature type="compositionally biased region" description="Basic and acidic residues" evidence="1">
    <location>
        <begin position="74"/>
        <end position="90"/>
    </location>
</feature>
<evidence type="ECO:0000313" key="3">
    <source>
        <dbReference type="Proteomes" id="UP000241746"/>
    </source>
</evidence>
<feature type="compositionally biased region" description="Polar residues" evidence="1">
    <location>
        <begin position="14"/>
        <end position="23"/>
    </location>
</feature>
<feature type="region of interest" description="Disordered" evidence="1">
    <location>
        <begin position="1"/>
        <end position="52"/>
    </location>
</feature>
<evidence type="ECO:0000256" key="1">
    <source>
        <dbReference type="SAM" id="MobiDB-lite"/>
    </source>
</evidence>
<sequence>MTDAQETPEVVEVSQPTVRTSQAAYDAVRKESKARADKRVAENTKKAKKAKDKAIAARNASLGQREALSGAAAIEKRINDRAKARAEETS</sequence>